<gene>
    <name evidence="2" type="ORF">BJ963_001831</name>
</gene>
<comment type="caution">
    <text evidence="2">The sequence shown here is derived from an EMBL/GenBank/DDBJ whole genome shotgun (WGS) entry which is preliminary data.</text>
</comment>
<dbReference type="RefSeq" id="WP_179456151.1">
    <property type="nucleotide sequence ID" value="NZ_BAAAPX010000001.1"/>
</dbReference>
<feature type="transmembrane region" description="Helical" evidence="1">
    <location>
        <begin position="47"/>
        <end position="67"/>
    </location>
</feature>
<keyword evidence="3" id="KW-1185">Reference proteome</keyword>
<evidence type="ECO:0000313" key="3">
    <source>
        <dbReference type="Proteomes" id="UP000589620"/>
    </source>
</evidence>
<keyword evidence="1" id="KW-0472">Membrane</keyword>
<dbReference type="AlphaFoldDB" id="A0A852T0C9"/>
<dbReference type="EMBL" id="JACCBJ010000001">
    <property type="protein sequence ID" value="NYD74312.1"/>
    <property type="molecule type" value="Genomic_DNA"/>
</dbReference>
<evidence type="ECO:0008006" key="4">
    <source>
        <dbReference type="Google" id="ProtNLM"/>
    </source>
</evidence>
<name>A0A852T0C9_9MICO</name>
<accession>A0A852T0C9</accession>
<organism evidence="2 3">
    <name type="scientific">Leifsonia soli</name>
    <dbReference type="NCBI Taxonomy" id="582665"/>
    <lineage>
        <taxon>Bacteria</taxon>
        <taxon>Bacillati</taxon>
        <taxon>Actinomycetota</taxon>
        <taxon>Actinomycetes</taxon>
        <taxon>Micrococcales</taxon>
        <taxon>Microbacteriaceae</taxon>
        <taxon>Leifsonia</taxon>
    </lineage>
</organism>
<dbReference type="Proteomes" id="UP000589620">
    <property type="component" value="Unassembled WGS sequence"/>
</dbReference>
<proteinExistence type="predicted"/>
<sequence>MTVFIRIGLAILFLDEFVVGAWNAISPETFYRYFPTVDLTPPFSEHYARDFGGATLGIALLLGIAFFKPKAHFVIPAALAYSIFAVPHFFFHIAHLEGATVGEAIALTAANASVALLGIAIILVTIARDRRIAVRQTEAAAHPTY</sequence>
<feature type="transmembrane region" description="Helical" evidence="1">
    <location>
        <begin position="105"/>
        <end position="127"/>
    </location>
</feature>
<reference evidence="2 3" key="1">
    <citation type="submission" date="2020-07" db="EMBL/GenBank/DDBJ databases">
        <title>Sequencing the genomes of 1000 actinobacteria strains.</title>
        <authorList>
            <person name="Klenk H.-P."/>
        </authorList>
    </citation>
    <scope>NUCLEOTIDE SEQUENCE [LARGE SCALE GENOMIC DNA]</scope>
    <source>
        <strain evidence="2 3">DSM 23871</strain>
    </source>
</reference>
<feature type="transmembrane region" description="Helical" evidence="1">
    <location>
        <begin position="74"/>
        <end position="93"/>
    </location>
</feature>
<evidence type="ECO:0000256" key="1">
    <source>
        <dbReference type="SAM" id="Phobius"/>
    </source>
</evidence>
<keyword evidence="1" id="KW-1133">Transmembrane helix</keyword>
<evidence type="ECO:0000313" key="2">
    <source>
        <dbReference type="EMBL" id="NYD74312.1"/>
    </source>
</evidence>
<protein>
    <recommendedName>
        <fullName evidence="4">DUF4345 domain-containing protein</fullName>
    </recommendedName>
</protein>
<keyword evidence="1" id="KW-0812">Transmembrane</keyword>